<dbReference type="InterPro" id="IPR026893">
    <property type="entry name" value="Tyr/Ser_Pase_IphP-type"/>
</dbReference>
<keyword evidence="2" id="KW-0378">Hydrolase</keyword>
<organism evidence="2 3">
    <name type="scientific">Pseudosulfitobacter pseudonitzschiae</name>
    <dbReference type="NCBI Taxonomy" id="1402135"/>
    <lineage>
        <taxon>Bacteria</taxon>
        <taxon>Pseudomonadati</taxon>
        <taxon>Pseudomonadota</taxon>
        <taxon>Alphaproteobacteria</taxon>
        <taxon>Rhodobacterales</taxon>
        <taxon>Roseobacteraceae</taxon>
        <taxon>Pseudosulfitobacter</taxon>
    </lineage>
</organism>
<dbReference type="KEGG" id="spse:SULPSESMR1_04843"/>
<evidence type="ECO:0000313" key="2">
    <source>
        <dbReference type="EMBL" id="ASM74539.1"/>
    </source>
</evidence>
<comment type="similarity">
    <text evidence="1">Belongs to the protein-tyrosine phosphatase family.</text>
</comment>
<proteinExistence type="inferred from homology"/>
<reference evidence="2 3" key="1">
    <citation type="submission" date="2017-07" db="EMBL/GenBank/DDBJ databases">
        <title>Genome Sequence of Sulfitobacter pseudonitzschiae Strain SMR1 Isolated from a culture of the Diatom Skeletonema marinoi.</title>
        <authorList>
            <person name="Topel M."/>
            <person name="Pinder M.I.M."/>
            <person name="Johansson O.N."/>
            <person name="Kourtchenko O."/>
            <person name="Godhe A."/>
            <person name="Clarke A.K."/>
        </authorList>
    </citation>
    <scope>NUCLEOTIDE SEQUENCE [LARGE SCALE GENOMIC DNA]</scope>
    <source>
        <strain evidence="2 3">SMR1</strain>
        <plasmid evidence="2 3">pSMR1-1</plasmid>
    </source>
</reference>
<dbReference type="GO" id="GO:0004725">
    <property type="term" value="F:protein tyrosine phosphatase activity"/>
    <property type="evidence" value="ECO:0007669"/>
    <property type="project" value="UniProtKB-EC"/>
</dbReference>
<dbReference type="EMBL" id="CP022416">
    <property type="protein sequence ID" value="ASM74539.1"/>
    <property type="molecule type" value="Genomic_DNA"/>
</dbReference>
<dbReference type="EC" id="3.1.3.48" evidence="2"/>
<dbReference type="Pfam" id="PF13350">
    <property type="entry name" value="Y_phosphatase3"/>
    <property type="match status" value="1"/>
</dbReference>
<evidence type="ECO:0000313" key="3">
    <source>
        <dbReference type="Proteomes" id="UP000199754"/>
    </source>
</evidence>
<sequence>MKNKRHLPVEGAFNIRDLGGYETRSGDLIPWRRFLRSDSLHRIAPQDVIRLHEEGLRAVIDLRTSAEVADAPNPFAAFPDVHYVNLPLFDDLSPQALSDAAQEGEHPLFTFYMTALETRGDAICTILTEMAQIDDGTVLFNCTAGKDRTGIIAALLLGIAGVDRKAIIADYALTAEFIPDLVAEFLNISRARGGDTESYARMLESPAETLAATMDAIRHRYGTFRTYLEAIGLPENVRLTLRARLRGQAPAAQKTK</sequence>
<dbReference type="PANTHER" id="PTHR31126:SF1">
    <property type="entry name" value="TYROSINE SPECIFIC PROTEIN PHOSPHATASES DOMAIN-CONTAINING PROTEIN"/>
    <property type="match status" value="1"/>
</dbReference>
<gene>
    <name evidence="2" type="primary">iphP</name>
    <name evidence="2" type="ORF">SULPSESMR1_04843</name>
</gene>
<keyword evidence="3" id="KW-1185">Reference proteome</keyword>
<dbReference type="PANTHER" id="PTHR31126">
    <property type="entry name" value="TYROSINE-PROTEIN PHOSPHATASE"/>
    <property type="match status" value="1"/>
</dbReference>
<dbReference type="OrthoDB" id="1188001at2"/>
<evidence type="ECO:0000256" key="1">
    <source>
        <dbReference type="ARBA" id="ARBA00009580"/>
    </source>
</evidence>
<protein>
    <submittedName>
        <fullName evidence="2">Tyrosine-protein phosphatase</fullName>
        <ecNumber evidence="2">3.1.3.48</ecNumber>
    </submittedName>
</protein>
<name>A0A221K6B7_9RHOB</name>
<dbReference type="SUPFAM" id="SSF52799">
    <property type="entry name" value="(Phosphotyrosine protein) phosphatases II"/>
    <property type="match status" value="1"/>
</dbReference>
<dbReference type="Proteomes" id="UP000199754">
    <property type="component" value="Plasmid pSMR1-1"/>
</dbReference>
<dbReference type="InterPro" id="IPR029021">
    <property type="entry name" value="Prot-tyrosine_phosphatase-like"/>
</dbReference>
<geneLocation type="plasmid" evidence="2 3">
    <name>pSMR1-1</name>
</geneLocation>
<dbReference type="Gene3D" id="3.90.190.10">
    <property type="entry name" value="Protein tyrosine phosphatase superfamily"/>
    <property type="match status" value="1"/>
</dbReference>
<dbReference type="RefSeq" id="WP_089422579.1">
    <property type="nucleotide sequence ID" value="NZ_CP022416.1"/>
</dbReference>
<accession>A0A221K6B7</accession>
<dbReference type="STRING" id="1402135.SAMN05444149_10670"/>
<dbReference type="AlphaFoldDB" id="A0A221K6B7"/>
<keyword evidence="2" id="KW-0614">Plasmid</keyword>